<dbReference type="Gene3D" id="3.90.120.10">
    <property type="entry name" value="DNA Methylase, subunit A, domain 2"/>
    <property type="match status" value="2"/>
</dbReference>
<keyword evidence="4" id="KW-0680">Restriction system</keyword>
<dbReference type="PANTHER" id="PTHR46098">
    <property type="entry name" value="TRNA (CYTOSINE(38)-C(5))-METHYLTRANSFERASE"/>
    <property type="match status" value="1"/>
</dbReference>
<dbReference type="InterPro" id="IPR001525">
    <property type="entry name" value="C5_MeTfrase"/>
</dbReference>
<dbReference type="GO" id="GO:0009307">
    <property type="term" value="P:DNA restriction-modification system"/>
    <property type="evidence" value="ECO:0007669"/>
    <property type="project" value="UniProtKB-KW"/>
</dbReference>
<feature type="active site" evidence="5">
    <location>
        <position position="454"/>
    </location>
</feature>
<keyword evidence="1 5" id="KW-0489">Methyltransferase</keyword>
<dbReference type="SUPFAM" id="SSF53335">
    <property type="entry name" value="S-adenosyl-L-methionine-dependent methyltransferases"/>
    <property type="match status" value="2"/>
</dbReference>
<dbReference type="InterPro" id="IPR031303">
    <property type="entry name" value="C5_meth_CS"/>
</dbReference>
<evidence type="ECO:0000256" key="4">
    <source>
        <dbReference type="ARBA" id="ARBA00022747"/>
    </source>
</evidence>
<protein>
    <recommendedName>
        <fullName evidence="7">Cytosine-specific methyltransferase</fullName>
        <ecNumber evidence="7">2.1.1.37</ecNumber>
    </recommendedName>
</protein>
<dbReference type="PANTHER" id="PTHR46098:SF1">
    <property type="entry name" value="TRNA (CYTOSINE(38)-C(5))-METHYLTRANSFERASE"/>
    <property type="match status" value="1"/>
</dbReference>
<proteinExistence type="inferred from homology"/>
<comment type="similarity">
    <text evidence="5 6">Belongs to the class I-like SAM-binding methyltransferase superfamily. C5-methyltransferase family.</text>
</comment>
<dbReference type="InterPro" id="IPR018117">
    <property type="entry name" value="C5_DNA_meth_AS"/>
</dbReference>
<dbReference type="InterPro" id="IPR050750">
    <property type="entry name" value="C5-MTase"/>
</dbReference>
<dbReference type="CDD" id="cd00315">
    <property type="entry name" value="Cyt_C5_DNA_methylase"/>
    <property type="match status" value="2"/>
</dbReference>
<evidence type="ECO:0000256" key="7">
    <source>
        <dbReference type="RuleBase" id="RU000417"/>
    </source>
</evidence>
<reference evidence="8" key="1">
    <citation type="submission" date="2010-09" db="EMBL/GenBank/DDBJ databases">
        <title>AciI restriction-modification system.</title>
        <authorList>
            <person name="Heiter D.F."/>
            <person name="Lunnen K.D."/>
            <person name="Wilson G.G."/>
        </authorList>
    </citation>
    <scope>NUCLEOTIDE SEQUENCE</scope>
    <source>
        <strain evidence="8">NEB 577</strain>
    </source>
</reference>
<feature type="active site" evidence="5">
    <location>
        <position position="94"/>
    </location>
</feature>
<evidence type="ECO:0000256" key="1">
    <source>
        <dbReference type="ARBA" id="ARBA00022603"/>
    </source>
</evidence>
<comment type="catalytic activity">
    <reaction evidence="7">
        <text>a 2'-deoxycytidine in DNA + S-adenosyl-L-methionine = a 5-methyl-2'-deoxycytidine in DNA + S-adenosyl-L-homocysteine + H(+)</text>
        <dbReference type="Rhea" id="RHEA:13681"/>
        <dbReference type="Rhea" id="RHEA-COMP:11369"/>
        <dbReference type="Rhea" id="RHEA-COMP:11370"/>
        <dbReference type="ChEBI" id="CHEBI:15378"/>
        <dbReference type="ChEBI" id="CHEBI:57856"/>
        <dbReference type="ChEBI" id="CHEBI:59789"/>
        <dbReference type="ChEBI" id="CHEBI:85452"/>
        <dbReference type="ChEBI" id="CHEBI:85454"/>
        <dbReference type="EC" id="2.1.1.37"/>
    </reaction>
</comment>
<keyword evidence="2 5" id="KW-0808">Transferase</keyword>
<evidence type="ECO:0000256" key="3">
    <source>
        <dbReference type="ARBA" id="ARBA00022691"/>
    </source>
</evidence>
<dbReference type="Gene3D" id="3.40.50.150">
    <property type="entry name" value="Vaccinia Virus protein VP39"/>
    <property type="match status" value="2"/>
</dbReference>
<accession>E3VX90</accession>
<dbReference type="EC" id="2.1.1.37" evidence="7"/>
<dbReference type="Pfam" id="PF00145">
    <property type="entry name" value="DNA_methylase"/>
    <property type="match status" value="2"/>
</dbReference>
<evidence type="ECO:0000313" key="8">
    <source>
        <dbReference type="EMBL" id="ADO24171.1"/>
    </source>
</evidence>
<dbReference type="AlphaFoldDB" id="E3VX90"/>
<evidence type="ECO:0000256" key="6">
    <source>
        <dbReference type="RuleBase" id="RU000416"/>
    </source>
</evidence>
<name>E3VX90_9MICC</name>
<dbReference type="EMBL" id="HQ327694">
    <property type="protein sequence ID" value="ADO24171.1"/>
    <property type="molecule type" value="Genomic_DNA"/>
</dbReference>
<dbReference type="PROSITE" id="PS00095">
    <property type="entry name" value="C5_MTASE_2"/>
    <property type="match status" value="1"/>
</dbReference>
<keyword evidence="3 5" id="KW-0949">S-adenosyl-L-methionine</keyword>
<dbReference type="PRINTS" id="PR00105">
    <property type="entry name" value="C5METTRFRASE"/>
</dbReference>
<sequence>MTIKNELFSSLFDNKKTGLKSYKVVSLFSGIGGFELGLKYSSLSSHVIFSSEIDKFAQQSYLANFPNHNLVGDITKIDEQEIPDHDILMGGFPCQAFSIAGNRHGFEDTRGTLFFNVARILNAKKPKVVFLENVKNLVSHDDSRTIHVILRTLNDLGYTVDFSIINSNEAGLPQNRDRTYIVGIKDFPTEKFEEDKRSKKISCLKKELNELEFHGFNFFNNVNFYNESQIISDILDDIVDKKYYFNSEKMKRFLSTINIDEVNEPVSKIVKVLDLPRETHNDNERQRRVYSVNGISPTILARSDSTKIIVNKDGELAIRKFTPIENFRVQGFDKEFTDTLKHAGISDTQLYKQSGNAVSPPVITGIANHISEVLSDLEEKRMTKFSFIDLFSGIGGFRLALEKNGGTCLFSSDIDKYARETYFNNFGEMPSGDITKIASENIPFHDILCAGFPCQPFSIAGKRLGFEDTRGTLFFDVARIIKDKRPKAFILENVAGIVSHDHGNTLDTISNILEDLNYTFEWKLMNAKDYGVPQNRNRWYCVGINNDLGVVSTSMNSEFFPEKEELTTFIDSFIETTFLPTYEVSEIAQKNMNAFIEEFKNSPRYNPNHLIIANNIRPSKVGFSSTGISPCLTAKMGTGGNNVPVLFEYNRKLTERECLKIMGFPQSYKIKENYSQAYKQIGNSVVVPIIEKIVENLIRLLKI</sequence>
<dbReference type="REBASE" id="3273">
    <property type="entry name" value="M.AciI"/>
</dbReference>
<dbReference type="PROSITE" id="PS51679">
    <property type="entry name" value="SAM_MT_C5"/>
    <property type="match status" value="2"/>
</dbReference>
<dbReference type="PROSITE" id="PS00094">
    <property type="entry name" value="C5_MTASE_1"/>
    <property type="match status" value="2"/>
</dbReference>
<dbReference type="GO" id="GO:0032259">
    <property type="term" value="P:methylation"/>
    <property type="evidence" value="ECO:0007669"/>
    <property type="project" value="UniProtKB-KW"/>
</dbReference>
<dbReference type="InterPro" id="IPR029063">
    <property type="entry name" value="SAM-dependent_MTases_sf"/>
</dbReference>
<dbReference type="NCBIfam" id="TIGR00675">
    <property type="entry name" value="dcm"/>
    <property type="match status" value="2"/>
</dbReference>
<organism evidence="8">
    <name type="scientific">Arthrobacter citreus</name>
    <dbReference type="NCBI Taxonomy" id="1670"/>
    <lineage>
        <taxon>Bacteria</taxon>
        <taxon>Bacillati</taxon>
        <taxon>Actinomycetota</taxon>
        <taxon>Actinomycetes</taxon>
        <taxon>Micrococcales</taxon>
        <taxon>Micrococcaceae</taxon>
        <taxon>Arthrobacter</taxon>
    </lineage>
</organism>
<dbReference type="GO" id="GO:0003886">
    <property type="term" value="F:DNA (cytosine-5-)-methyltransferase activity"/>
    <property type="evidence" value="ECO:0007669"/>
    <property type="project" value="UniProtKB-EC"/>
</dbReference>
<evidence type="ECO:0000256" key="5">
    <source>
        <dbReference type="PROSITE-ProRule" id="PRU01016"/>
    </source>
</evidence>
<gene>
    <name evidence="8" type="primary">aciIM</name>
</gene>
<evidence type="ECO:0000256" key="2">
    <source>
        <dbReference type="ARBA" id="ARBA00022679"/>
    </source>
</evidence>